<dbReference type="PANTHER" id="PTHR33164:SF43">
    <property type="entry name" value="HTH-TYPE TRANSCRIPTIONAL REPRESSOR YETL"/>
    <property type="match status" value="1"/>
</dbReference>
<evidence type="ECO:0000259" key="1">
    <source>
        <dbReference type="PROSITE" id="PS50995"/>
    </source>
</evidence>
<dbReference type="Proteomes" id="UP001324533">
    <property type="component" value="Chromosome"/>
</dbReference>
<dbReference type="PRINTS" id="PR00598">
    <property type="entry name" value="HTHMARR"/>
</dbReference>
<protein>
    <submittedName>
        <fullName evidence="2">MarR family transcriptional regulator</fullName>
    </submittedName>
</protein>
<dbReference type="SUPFAM" id="SSF46785">
    <property type="entry name" value="Winged helix' DNA-binding domain"/>
    <property type="match status" value="1"/>
</dbReference>
<dbReference type="InterPro" id="IPR018247">
    <property type="entry name" value="EF_Hand_1_Ca_BS"/>
</dbReference>
<dbReference type="Gene3D" id="1.10.10.10">
    <property type="entry name" value="Winged helix-like DNA-binding domain superfamily/Winged helix DNA-binding domain"/>
    <property type="match status" value="1"/>
</dbReference>
<sequence length="151" mass="16842">MTRTTRAQEDVVTQWGEVVEGFSRVFQLLTDDVEAEIGVPVRQWEVLVRLDQNETGTLSTGELGTLLSYPPSRITRLVDAMVTRGLVERTVAQHDRRVVMVTATDTGRDALQRGLAVHRRGLDEYVIRALGADGLRRLARDARTLGDANRS</sequence>
<dbReference type="SMART" id="SM00347">
    <property type="entry name" value="HTH_MARR"/>
    <property type="match status" value="1"/>
</dbReference>
<dbReference type="InterPro" id="IPR039422">
    <property type="entry name" value="MarR/SlyA-like"/>
</dbReference>
<dbReference type="EMBL" id="CP139779">
    <property type="protein sequence ID" value="WQB69873.1"/>
    <property type="molecule type" value="Genomic_DNA"/>
</dbReference>
<dbReference type="Pfam" id="PF12802">
    <property type="entry name" value="MarR_2"/>
    <property type="match status" value="1"/>
</dbReference>
<proteinExistence type="predicted"/>
<dbReference type="InterPro" id="IPR036388">
    <property type="entry name" value="WH-like_DNA-bd_sf"/>
</dbReference>
<dbReference type="InterPro" id="IPR036390">
    <property type="entry name" value="WH_DNA-bd_sf"/>
</dbReference>
<keyword evidence="3" id="KW-1185">Reference proteome</keyword>
<dbReference type="RefSeq" id="WP_322410001.1">
    <property type="nucleotide sequence ID" value="NZ_CP139779.1"/>
</dbReference>
<dbReference type="InterPro" id="IPR000835">
    <property type="entry name" value="HTH_MarR-typ"/>
</dbReference>
<reference evidence="2 3" key="1">
    <citation type="submission" date="2023-06" db="EMBL/GenBank/DDBJ databases">
        <title>Rock-solubilizing bacteria, Microbacterium invictum, promotes re-establishment of vegetation in rocky wasteland by accelerating rock bio-weathering and reshaping soil bacterial community.</title>
        <authorList>
            <person name="Liu C."/>
        </authorList>
    </citation>
    <scope>NUCLEOTIDE SEQUENCE [LARGE SCALE GENOMIC DNA]</scope>
    <source>
        <strain evidence="2 3">X-18</strain>
    </source>
</reference>
<dbReference type="PANTHER" id="PTHR33164">
    <property type="entry name" value="TRANSCRIPTIONAL REGULATOR, MARR FAMILY"/>
    <property type="match status" value="1"/>
</dbReference>
<feature type="domain" description="HTH marR-type" evidence="1">
    <location>
        <begin position="1"/>
        <end position="147"/>
    </location>
</feature>
<dbReference type="PROSITE" id="PS50995">
    <property type="entry name" value="HTH_MARR_2"/>
    <property type="match status" value="1"/>
</dbReference>
<dbReference type="PROSITE" id="PS00018">
    <property type="entry name" value="EF_HAND_1"/>
    <property type="match status" value="1"/>
</dbReference>
<gene>
    <name evidence="2" type="ORF">T9R20_14405</name>
</gene>
<organism evidence="2 3">
    <name type="scientific">Microbacterium invictum</name>
    <dbReference type="NCBI Taxonomy" id="515415"/>
    <lineage>
        <taxon>Bacteria</taxon>
        <taxon>Bacillati</taxon>
        <taxon>Actinomycetota</taxon>
        <taxon>Actinomycetes</taxon>
        <taxon>Micrococcales</taxon>
        <taxon>Microbacteriaceae</taxon>
        <taxon>Microbacterium</taxon>
    </lineage>
</organism>
<accession>A0ABZ0VAG0</accession>
<evidence type="ECO:0000313" key="2">
    <source>
        <dbReference type="EMBL" id="WQB69873.1"/>
    </source>
</evidence>
<name>A0ABZ0VAG0_9MICO</name>
<evidence type="ECO:0000313" key="3">
    <source>
        <dbReference type="Proteomes" id="UP001324533"/>
    </source>
</evidence>